<keyword evidence="4" id="KW-1185">Reference proteome</keyword>
<keyword evidence="1" id="KW-0129">CBS domain</keyword>
<dbReference type="Pfam" id="PF00571">
    <property type="entry name" value="CBS"/>
    <property type="match status" value="2"/>
</dbReference>
<evidence type="ECO:0000313" key="4">
    <source>
        <dbReference type="Proteomes" id="UP000031449"/>
    </source>
</evidence>
<dbReference type="Gene3D" id="3.10.580.10">
    <property type="entry name" value="CBS-domain"/>
    <property type="match status" value="1"/>
</dbReference>
<dbReference type="AlphaFoldDB" id="A0A0B5AQB6"/>
<reference evidence="3 4" key="1">
    <citation type="submission" date="2014-08" db="EMBL/GenBank/DDBJ databases">
        <title>Complete genome of a marine bacteria Jeotgalibacillus malaysiensis.</title>
        <authorList>
            <person name="Yaakop A.S."/>
            <person name="Chan K.-G."/>
            <person name="Goh K.M."/>
        </authorList>
    </citation>
    <scope>NUCLEOTIDE SEQUENCE [LARGE SCALE GENOMIC DNA]</scope>
    <source>
        <strain evidence="3 4">D5</strain>
    </source>
</reference>
<dbReference type="InterPro" id="IPR000644">
    <property type="entry name" value="CBS_dom"/>
</dbReference>
<dbReference type="HOGENOM" id="CLU_117108_1_1_9"/>
<dbReference type="NCBIfam" id="NF041630">
    <property type="entry name" value="CBS_CbpB"/>
    <property type="match status" value="1"/>
</dbReference>
<dbReference type="BioCyc" id="JESP1508404:G14D9-10760-MONOMER"/>
<proteinExistence type="predicted"/>
<feature type="domain" description="CBS" evidence="2">
    <location>
        <begin position="18"/>
        <end position="78"/>
    </location>
</feature>
<dbReference type="KEGG" id="jeo:JMA_15050"/>
<dbReference type="SUPFAM" id="SSF54631">
    <property type="entry name" value="CBS-domain pair"/>
    <property type="match status" value="1"/>
</dbReference>
<dbReference type="OrthoDB" id="2375431at2"/>
<accession>A0A0B5AQB6</accession>
<gene>
    <name evidence="3" type="ORF">JMA_15050</name>
</gene>
<dbReference type="STRING" id="1508404.JMA_15050"/>
<evidence type="ECO:0000313" key="3">
    <source>
        <dbReference type="EMBL" id="AJD90822.1"/>
    </source>
</evidence>
<dbReference type="PROSITE" id="PS51371">
    <property type="entry name" value="CBS"/>
    <property type="match status" value="1"/>
</dbReference>
<protein>
    <recommendedName>
        <fullName evidence="2">CBS domain-containing protein</fullName>
    </recommendedName>
</protein>
<dbReference type="EMBL" id="CP009416">
    <property type="protein sequence ID" value="AJD90822.1"/>
    <property type="molecule type" value="Genomic_DNA"/>
</dbReference>
<evidence type="ECO:0000256" key="1">
    <source>
        <dbReference type="PROSITE-ProRule" id="PRU00703"/>
    </source>
</evidence>
<sequence length="149" mass="17180">MLTTEHKEFLETPISQYIIPSEKIAHVQEMNTAEHALLVLTKSGYSSIPVLDATYHLKGLISVQMITDSMLGLEEIEFGRLNEKKVKDVMRSDIPSLKKEDQFQFALNLLVDHPFVCVMSPEGYFEGLLTRRVMLKQLQRHIHKQIQRS</sequence>
<dbReference type="Proteomes" id="UP000031449">
    <property type="component" value="Chromosome"/>
</dbReference>
<organism evidence="3 4">
    <name type="scientific">Jeotgalibacillus malaysiensis</name>
    <dbReference type="NCBI Taxonomy" id="1508404"/>
    <lineage>
        <taxon>Bacteria</taxon>
        <taxon>Bacillati</taxon>
        <taxon>Bacillota</taxon>
        <taxon>Bacilli</taxon>
        <taxon>Bacillales</taxon>
        <taxon>Caryophanaceae</taxon>
        <taxon>Jeotgalibacillus</taxon>
    </lineage>
</organism>
<dbReference type="InterPro" id="IPR048125">
    <property type="entry name" value="CBS_CbpB"/>
</dbReference>
<name>A0A0B5AQB6_9BACL</name>
<dbReference type="InterPro" id="IPR046342">
    <property type="entry name" value="CBS_dom_sf"/>
</dbReference>
<dbReference type="CDD" id="cd04643">
    <property type="entry name" value="CBS_pair_bac"/>
    <property type="match status" value="1"/>
</dbReference>
<evidence type="ECO:0000259" key="2">
    <source>
        <dbReference type="PROSITE" id="PS51371"/>
    </source>
</evidence>